<evidence type="ECO:0000256" key="1">
    <source>
        <dbReference type="SAM" id="MobiDB-lite"/>
    </source>
</evidence>
<accession>F0XUM6</accession>
<organism evidence="6">
    <name type="scientific">Grosmannia clavigera (strain kw1407 / UAMH 11150)</name>
    <name type="common">Blue stain fungus</name>
    <name type="synonym">Graphiocladiella clavigera</name>
    <dbReference type="NCBI Taxonomy" id="655863"/>
    <lineage>
        <taxon>Eukaryota</taxon>
        <taxon>Fungi</taxon>
        <taxon>Dikarya</taxon>
        <taxon>Ascomycota</taxon>
        <taxon>Pezizomycotina</taxon>
        <taxon>Sordariomycetes</taxon>
        <taxon>Sordariomycetidae</taxon>
        <taxon>Ophiostomatales</taxon>
        <taxon>Ophiostomataceae</taxon>
        <taxon>Leptographium</taxon>
    </lineage>
</organism>
<keyword evidence="6" id="KW-1185">Reference proteome</keyword>
<protein>
    <recommendedName>
        <fullName evidence="4">DUF7728 domain-containing protein</fullName>
    </recommendedName>
</protein>
<evidence type="ECO:0000256" key="2">
    <source>
        <dbReference type="SAM" id="Phobius"/>
    </source>
</evidence>
<dbReference type="GeneID" id="25977963"/>
<feature type="compositionally biased region" description="Basic residues" evidence="1">
    <location>
        <begin position="140"/>
        <end position="149"/>
    </location>
</feature>
<evidence type="ECO:0000259" key="4">
    <source>
        <dbReference type="Pfam" id="PF24854"/>
    </source>
</evidence>
<proteinExistence type="predicted"/>
<dbReference type="PANTHER" id="PTHR40622:SF1">
    <property type="match status" value="1"/>
</dbReference>
<evidence type="ECO:0000313" key="6">
    <source>
        <dbReference type="Proteomes" id="UP000007796"/>
    </source>
</evidence>
<dbReference type="RefSeq" id="XP_014168351.1">
    <property type="nucleotide sequence ID" value="XM_014312876.1"/>
</dbReference>
<feature type="chain" id="PRO_5003262423" description="DUF7728 domain-containing protein" evidence="3">
    <location>
        <begin position="19"/>
        <end position="484"/>
    </location>
</feature>
<dbReference type="EMBL" id="GL630006">
    <property type="protein sequence ID" value="EFW98868.1"/>
    <property type="molecule type" value="Genomic_DNA"/>
</dbReference>
<feature type="domain" description="DUF7728" evidence="4">
    <location>
        <begin position="61"/>
        <end position="246"/>
    </location>
</feature>
<feature type="compositionally biased region" description="Basic and acidic residues" evidence="1">
    <location>
        <begin position="336"/>
        <end position="352"/>
    </location>
</feature>
<evidence type="ECO:0000256" key="3">
    <source>
        <dbReference type="SAM" id="SignalP"/>
    </source>
</evidence>
<feature type="transmembrane region" description="Helical" evidence="2">
    <location>
        <begin position="391"/>
        <end position="420"/>
    </location>
</feature>
<dbReference type="HOGENOM" id="CLU_038083_1_0_1"/>
<dbReference type="InParanoid" id="F0XUM6"/>
<gene>
    <name evidence="5" type="ORF">CMQ_4720</name>
</gene>
<dbReference type="AlphaFoldDB" id="F0XUM6"/>
<feature type="region of interest" description="Disordered" evidence="1">
    <location>
        <begin position="325"/>
        <end position="352"/>
    </location>
</feature>
<feature type="signal peptide" evidence="3">
    <location>
        <begin position="1"/>
        <end position="18"/>
    </location>
</feature>
<evidence type="ECO:0000313" key="5">
    <source>
        <dbReference type="EMBL" id="EFW98868.1"/>
    </source>
</evidence>
<keyword evidence="2" id="KW-0472">Membrane</keyword>
<feature type="compositionally biased region" description="Basic and acidic residues" evidence="1">
    <location>
        <begin position="150"/>
        <end position="165"/>
    </location>
</feature>
<dbReference type="Pfam" id="PF24854">
    <property type="entry name" value="DUF7728"/>
    <property type="match status" value="1"/>
</dbReference>
<dbReference type="PANTHER" id="PTHR40622">
    <property type="match status" value="1"/>
</dbReference>
<name>F0XUM6_GROCL</name>
<feature type="compositionally biased region" description="Pro residues" evidence="1">
    <location>
        <begin position="264"/>
        <end position="279"/>
    </location>
</feature>
<feature type="compositionally biased region" description="Basic and acidic residues" evidence="1">
    <location>
        <begin position="475"/>
        <end position="484"/>
    </location>
</feature>
<feature type="compositionally biased region" description="Acidic residues" evidence="1">
    <location>
        <begin position="463"/>
        <end position="474"/>
    </location>
</feature>
<keyword evidence="3" id="KW-0732">Signal</keyword>
<dbReference type="InterPro" id="IPR056145">
    <property type="entry name" value="DUF7728"/>
</dbReference>
<dbReference type="eggNOG" id="ENOG502SC3G">
    <property type="taxonomic scope" value="Eukaryota"/>
</dbReference>
<dbReference type="OrthoDB" id="5409353at2759"/>
<feature type="region of interest" description="Disordered" evidence="1">
    <location>
        <begin position="140"/>
        <end position="172"/>
    </location>
</feature>
<feature type="region of interest" description="Disordered" evidence="1">
    <location>
        <begin position="252"/>
        <end position="300"/>
    </location>
</feature>
<reference evidence="5 6" key="1">
    <citation type="journal article" date="2011" name="Proc. Natl. Acad. Sci. U.S.A.">
        <title>Genome and transcriptome analyses of the mountain pine beetle-fungal symbiont Grosmannia clavigera, a lodgepole pine pathogen.</title>
        <authorList>
            <person name="DiGuistini S."/>
            <person name="Wang Y."/>
            <person name="Liao N.Y."/>
            <person name="Taylor G."/>
            <person name="Tanguay P."/>
            <person name="Feau N."/>
            <person name="Henrissat B."/>
            <person name="Chan S.K."/>
            <person name="Hesse-Orce U."/>
            <person name="Alamouti S.M."/>
            <person name="Tsui C.K.M."/>
            <person name="Docking R.T."/>
            <person name="Levasseur A."/>
            <person name="Haridas S."/>
            <person name="Robertson G."/>
            <person name="Birol I."/>
            <person name="Holt R.A."/>
            <person name="Marra M.A."/>
            <person name="Hamelin R.C."/>
            <person name="Hirst M."/>
            <person name="Jones S.J.M."/>
            <person name="Bohlmann J."/>
            <person name="Breuil C."/>
        </authorList>
    </citation>
    <scope>NUCLEOTIDE SEQUENCE [LARGE SCALE GENOMIC DNA]</scope>
    <source>
        <strain evidence="6">kw1407 / UAMH 11150</strain>
    </source>
</reference>
<keyword evidence="2" id="KW-1133">Transmembrane helix</keyword>
<feature type="region of interest" description="Disordered" evidence="1">
    <location>
        <begin position="463"/>
        <end position="484"/>
    </location>
</feature>
<keyword evidence="2" id="KW-0812">Transmembrane</keyword>
<dbReference type="Proteomes" id="UP000007796">
    <property type="component" value="Unassembled WGS sequence"/>
</dbReference>
<sequence>MLPKALFAVALASSSATAFLVLPPTDSQAAKSAKGDNGIDGDATDFSAATGASLKPDVFEAAVVTVDCPGCGLTVFNKAHHEKDMSTAVLDDVPNFLNFFLRVERREDGDHIVINDLELYPEVDIHNSALHAMQLPVHPRKHHSKHHEGKHHDEHHEEKEDEMKREMHHPKEKHDLRNRLIFEPVPLGYSLQMHTVGKDASNDMDVVALILQIIGVNDVFIQGIPAVSINLIRKPEGTLIIGSVGIEGDSKVNDVHPVPLDGPHGPPHGPHGPHHGPPPPHDHPHGPPPPEENSAAREELEKKLSECTNILCRWKVILSSHVKPHGCGGMRKGKGSHHDESHHDEVPEEGHKDVPAEALEEGHDEKHMPYHGHHHHRHSWVRLLGNFVSHILVPVLIGVSAGVGSSVAGMIVGSLIVRLWRMFFRRPQQKPENLCSNNSKAAVCEAGAVDEKAGLMTAAEAEDELPLYKDEEEEKEAKEGKHDV</sequence>